<dbReference type="OMA" id="SXITASS"/>
<proteinExistence type="predicted"/>
<dbReference type="RefSeq" id="XP_022083758.1">
    <property type="nucleotide sequence ID" value="XM_022228066.1"/>
</dbReference>
<dbReference type="Proteomes" id="UP000694845">
    <property type="component" value="Unplaced"/>
</dbReference>
<dbReference type="SMART" id="SM00231">
    <property type="entry name" value="FA58C"/>
    <property type="match status" value="1"/>
</dbReference>
<dbReference type="InterPro" id="IPR008979">
    <property type="entry name" value="Galactose-bd-like_sf"/>
</dbReference>
<dbReference type="Pfam" id="PF00754">
    <property type="entry name" value="F5_F8_type_C"/>
    <property type="match status" value="1"/>
</dbReference>
<evidence type="ECO:0000313" key="2">
    <source>
        <dbReference type="Proteomes" id="UP000694845"/>
    </source>
</evidence>
<dbReference type="CDD" id="cd00057">
    <property type="entry name" value="FA58C"/>
    <property type="match status" value="1"/>
</dbReference>
<dbReference type="GeneID" id="110975519"/>
<dbReference type="PANTHER" id="PTHR24543">
    <property type="entry name" value="MULTICOPPER OXIDASE-RELATED"/>
    <property type="match status" value="1"/>
</dbReference>
<dbReference type="Gene3D" id="2.60.120.260">
    <property type="entry name" value="Galactose-binding domain-like"/>
    <property type="match status" value="1"/>
</dbReference>
<dbReference type="OrthoDB" id="6262482at2759"/>
<sequence length="141" mass="15364">MEDKTIPDRSISASSTWGSSYPARKARLNGAGMWAADSGDANAWIEVDLGESTEVNGVVTQGKDAWYVTNYKVAYQEQPSSERVHVAGESGNAKIFIGNSNGNTPVTNMFNERVDAVTVRIEPTGWQRGVALRLELLGCRR</sequence>
<organism evidence="2 3">
    <name type="scientific">Acanthaster planci</name>
    <name type="common">Crown-of-thorns starfish</name>
    <dbReference type="NCBI Taxonomy" id="133434"/>
    <lineage>
        <taxon>Eukaryota</taxon>
        <taxon>Metazoa</taxon>
        <taxon>Echinodermata</taxon>
        <taxon>Eleutherozoa</taxon>
        <taxon>Asterozoa</taxon>
        <taxon>Asteroidea</taxon>
        <taxon>Valvatacea</taxon>
        <taxon>Valvatida</taxon>
        <taxon>Acanthasteridae</taxon>
        <taxon>Acanthaster</taxon>
    </lineage>
</organism>
<dbReference type="InterPro" id="IPR000421">
    <property type="entry name" value="FA58C"/>
</dbReference>
<keyword evidence="2" id="KW-1185">Reference proteome</keyword>
<protein>
    <submittedName>
        <fullName evidence="3">Lactadherin-like</fullName>
    </submittedName>
</protein>
<dbReference type="PROSITE" id="PS01286">
    <property type="entry name" value="FA58C_2"/>
    <property type="match status" value="1"/>
</dbReference>
<gene>
    <name evidence="3" type="primary">LOC110975519</name>
</gene>
<dbReference type="AlphaFoldDB" id="A0A8B7XSC3"/>
<feature type="domain" description="F5/8 type C" evidence="1">
    <location>
        <begin position="1"/>
        <end position="139"/>
    </location>
</feature>
<name>A0A8B7XSC3_ACAPL</name>
<evidence type="ECO:0000313" key="3">
    <source>
        <dbReference type="RefSeq" id="XP_022083758.1"/>
    </source>
</evidence>
<accession>A0A8B7XSC3</accession>
<evidence type="ECO:0000259" key="1">
    <source>
        <dbReference type="PROSITE" id="PS50022"/>
    </source>
</evidence>
<dbReference type="PROSITE" id="PS50022">
    <property type="entry name" value="FA58C_3"/>
    <property type="match status" value="1"/>
</dbReference>
<dbReference type="KEGG" id="aplc:110975519"/>
<reference evidence="3" key="1">
    <citation type="submission" date="2025-08" db="UniProtKB">
        <authorList>
            <consortium name="RefSeq"/>
        </authorList>
    </citation>
    <scope>IDENTIFICATION</scope>
</reference>
<dbReference type="PANTHER" id="PTHR24543:SF325">
    <property type="entry name" value="F5_8 TYPE C DOMAIN-CONTAINING PROTEIN"/>
    <property type="match status" value="1"/>
</dbReference>
<dbReference type="SUPFAM" id="SSF49785">
    <property type="entry name" value="Galactose-binding domain-like"/>
    <property type="match status" value="1"/>
</dbReference>